<proteinExistence type="predicted"/>
<reference evidence="1" key="1">
    <citation type="submission" date="2021-01" db="UniProtKB">
        <authorList>
            <consortium name="EnsemblPlants"/>
        </authorList>
    </citation>
    <scope>IDENTIFICATION</scope>
</reference>
<evidence type="ECO:0000313" key="1">
    <source>
        <dbReference type="EnsemblPlants" id="Kaladp0033s0337.1.v1.1"/>
    </source>
</evidence>
<organism evidence="1 2">
    <name type="scientific">Kalanchoe fedtschenkoi</name>
    <name type="common">Lavender scallops</name>
    <name type="synonym">South American air plant</name>
    <dbReference type="NCBI Taxonomy" id="63787"/>
    <lineage>
        <taxon>Eukaryota</taxon>
        <taxon>Viridiplantae</taxon>
        <taxon>Streptophyta</taxon>
        <taxon>Embryophyta</taxon>
        <taxon>Tracheophyta</taxon>
        <taxon>Spermatophyta</taxon>
        <taxon>Magnoliopsida</taxon>
        <taxon>eudicotyledons</taxon>
        <taxon>Gunneridae</taxon>
        <taxon>Pentapetalae</taxon>
        <taxon>Saxifragales</taxon>
        <taxon>Crassulaceae</taxon>
        <taxon>Kalanchoe</taxon>
    </lineage>
</organism>
<dbReference type="PANTHER" id="PTHR47718:SF18">
    <property type="entry name" value="PROTEIN FAR1-RELATED SEQUENCE 5-LIKE"/>
    <property type="match status" value="1"/>
</dbReference>
<keyword evidence="2" id="KW-1185">Reference proteome</keyword>
<name>A0A7N0TE80_KALFE</name>
<dbReference type="Gramene" id="Kaladp0033s0337.1.v1.1">
    <property type="protein sequence ID" value="Kaladp0033s0337.1.v1.1"/>
    <property type="gene ID" value="Kaladp0033s0337.v1.1"/>
</dbReference>
<dbReference type="Proteomes" id="UP000594263">
    <property type="component" value="Unplaced"/>
</dbReference>
<evidence type="ECO:0000313" key="2">
    <source>
        <dbReference type="Proteomes" id="UP000594263"/>
    </source>
</evidence>
<sequence length="157" mass="17581">SIGSSREKVFFDSITQKLECSYKLFLRVGYMCRHGFLIWKCEGVDRIPSYYVLNRWSKHVTYDTSTGCSGRALIVDTCIDSSENIVSQLWIEFRRCLSIAGSDYFKLSELLETIKGAIAGFTKDSSTSVASKFSVIGSLIGSSRPTKVLIYTPEPAF</sequence>
<protein>
    <submittedName>
        <fullName evidence="1">Uncharacterized protein</fullName>
    </submittedName>
</protein>
<dbReference type="AlphaFoldDB" id="A0A7N0TE80"/>
<accession>A0A7N0TE80</accession>
<dbReference type="EnsemblPlants" id="Kaladp0033s0337.1.v1.1">
    <property type="protein sequence ID" value="Kaladp0033s0337.1.v1.1"/>
    <property type="gene ID" value="Kaladp0033s0337.v1.1"/>
</dbReference>
<dbReference type="PANTHER" id="PTHR47718">
    <property type="entry name" value="OS01G0519700 PROTEIN"/>
    <property type="match status" value="1"/>
</dbReference>